<dbReference type="InterPro" id="IPR041698">
    <property type="entry name" value="Methyltransf_25"/>
</dbReference>
<feature type="domain" description="Methyltransferase regulatory" evidence="1">
    <location>
        <begin position="220"/>
        <end position="301"/>
    </location>
</feature>
<evidence type="ECO:0000259" key="3">
    <source>
        <dbReference type="Pfam" id="PF21782"/>
    </source>
</evidence>
<dbReference type="GO" id="GO:0032259">
    <property type="term" value="P:methylation"/>
    <property type="evidence" value="ECO:0007669"/>
    <property type="project" value="UniProtKB-KW"/>
</dbReference>
<feature type="domain" description="PKMT C-terminal winged helix" evidence="3">
    <location>
        <begin position="421"/>
        <end position="514"/>
    </location>
</feature>
<dbReference type="RefSeq" id="WP_096461481.1">
    <property type="nucleotide sequence ID" value="NZ_AP014936.1"/>
</dbReference>
<dbReference type="InterPro" id="IPR029063">
    <property type="entry name" value="SAM-dependent_MTases_sf"/>
</dbReference>
<keyword evidence="4" id="KW-0489">Methyltransferase</keyword>
<dbReference type="InterPro" id="IPR018773">
    <property type="entry name" value="MeTrfase_reg_dom_prd"/>
</dbReference>
<dbReference type="Proteomes" id="UP000218899">
    <property type="component" value="Chromosome"/>
</dbReference>
<dbReference type="OrthoDB" id="323463at2"/>
<gene>
    <name evidence="4" type="ORF">SVA_2478</name>
</gene>
<reference evidence="4 5" key="1">
    <citation type="submission" date="2015-08" db="EMBL/GenBank/DDBJ databases">
        <title>Complete genome sequence of Sulfurifustis variabilis.</title>
        <authorList>
            <person name="Miura A."/>
            <person name="Kojima H."/>
            <person name="Fukui M."/>
        </authorList>
    </citation>
    <scope>NUCLEOTIDE SEQUENCE [LARGE SCALE GENOMIC DNA]</scope>
    <source>
        <strain evidence="5">skN76</strain>
    </source>
</reference>
<dbReference type="AlphaFoldDB" id="A0A1B4V655"/>
<dbReference type="Pfam" id="PF10119">
    <property type="entry name" value="MethyTransf_Reg"/>
    <property type="match status" value="1"/>
</dbReference>
<dbReference type="InterPro" id="IPR048976">
    <property type="entry name" value="WHD_PKMT"/>
</dbReference>
<dbReference type="SUPFAM" id="SSF53335">
    <property type="entry name" value="S-adenosyl-L-methionine-dependent methyltransferases"/>
    <property type="match status" value="1"/>
</dbReference>
<dbReference type="KEGG" id="sva:SVA_2478"/>
<dbReference type="GO" id="GO:0008168">
    <property type="term" value="F:methyltransferase activity"/>
    <property type="evidence" value="ECO:0007669"/>
    <property type="project" value="UniProtKB-KW"/>
</dbReference>
<dbReference type="Pfam" id="PF13649">
    <property type="entry name" value="Methyltransf_25"/>
    <property type="match status" value="1"/>
</dbReference>
<evidence type="ECO:0000259" key="1">
    <source>
        <dbReference type="Pfam" id="PF10119"/>
    </source>
</evidence>
<protein>
    <submittedName>
        <fullName evidence="4">Methyltransferase</fullName>
    </submittedName>
</protein>
<dbReference type="PANTHER" id="PTHR43667">
    <property type="entry name" value="CYCLOPROPANE-FATTY-ACYL-PHOSPHOLIPID SYNTHASE"/>
    <property type="match status" value="1"/>
</dbReference>
<evidence type="ECO:0000259" key="2">
    <source>
        <dbReference type="Pfam" id="PF13649"/>
    </source>
</evidence>
<name>A0A1B4V655_9GAMM</name>
<proteinExistence type="predicted"/>
<keyword evidence="4" id="KW-0808">Transferase</keyword>
<dbReference type="Gene3D" id="3.40.50.150">
    <property type="entry name" value="Vaccinia Virus protein VP39"/>
    <property type="match status" value="1"/>
</dbReference>
<dbReference type="EMBL" id="AP014936">
    <property type="protein sequence ID" value="BAU49026.1"/>
    <property type="molecule type" value="Genomic_DNA"/>
</dbReference>
<feature type="domain" description="Methyltransferase" evidence="2">
    <location>
        <begin position="51"/>
        <end position="147"/>
    </location>
</feature>
<organism evidence="4 5">
    <name type="scientific">Sulfurifustis variabilis</name>
    <dbReference type="NCBI Taxonomy" id="1675686"/>
    <lineage>
        <taxon>Bacteria</taxon>
        <taxon>Pseudomonadati</taxon>
        <taxon>Pseudomonadota</taxon>
        <taxon>Gammaproteobacteria</taxon>
        <taxon>Acidiferrobacterales</taxon>
        <taxon>Acidiferrobacteraceae</taxon>
        <taxon>Sulfurifustis</taxon>
    </lineage>
</organism>
<dbReference type="CDD" id="cd02440">
    <property type="entry name" value="AdoMet_MTases"/>
    <property type="match status" value="1"/>
</dbReference>
<dbReference type="PANTHER" id="PTHR43667:SF2">
    <property type="entry name" value="FATTY ACID C-METHYL TRANSFERASE"/>
    <property type="match status" value="1"/>
</dbReference>
<accession>A0A1B4V655</accession>
<keyword evidence="5" id="KW-1185">Reference proteome</keyword>
<sequence length="520" mass="56939">MSLPDDARELARSYDLVPYESLPISETHPANLAVQGILFGMAPADPERCRVLELGCAAGGNLIPMAYRLPGSEFLGIELSASQAAAGTALIDRLGLGNARIERADILDLGDLGRFDYVIAHGLYSWTPAAVREKLLALCGEVLSPHGIAYVSYNTLPGWRERAMLRDMLLYGVREAVGPEERLALACATLDRLDTALRDETDPAASRLSGEIARLRVKHPSYLYHEYLAEVNEPVLFSTFMSQAAAHGLQYLCEVELHTMFADSLGKAGAALIDRFDDLLEQEQYMDFLRRRTFCQTLLCRDERALARELDLERFRDCAFYARLLPREPVVHDGGQAHGTLDGGTCLVRHPLTRAALAVLAEGYPDAVDFGTLAREARHRAAGAPSAGETDHLLGELVGLYLRQFTGLRMAPERFARPRADRPRATALALAQADAGLGHLATVRHMPLGLDAFAVRLVTYLDGSRTRAELVDRMTGDIVEGRLSVGAPLPDEEALRRAVAENCGHLLAEFARHGVLADPR</sequence>
<evidence type="ECO:0000313" key="5">
    <source>
        <dbReference type="Proteomes" id="UP000218899"/>
    </source>
</evidence>
<dbReference type="InterPro" id="IPR050723">
    <property type="entry name" value="CFA/CMAS"/>
</dbReference>
<dbReference type="Pfam" id="PF21782">
    <property type="entry name" value="WHD_PKMT"/>
    <property type="match status" value="1"/>
</dbReference>
<evidence type="ECO:0000313" key="4">
    <source>
        <dbReference type="EMBL" id="BAU49026.1"/>
    </source>
</evidence>